<dbReference type="Proteomes" id="UP000244093">
    <property type="component" value="Unassembled WGS sequence"/>
</dbReference>
<name>A0A2R7Y8U8_9CREN</name>
<gene>
    <name evidence="2" type="ORF">B7O98_00610</name>
</gene>
<feature type="transmembrane region" description="Helical" evidence="1">
    <location>
        <begin position="233"/>
        <end position="255"/>
    </location>
</feature>
<keyword evidence="1" id="KW-0472">Membrane</keyword>
<protein>
    <submittedName>
        <fullName evidence="2">Uncharacterized protein</fullName>
    </submittedName>
</protein>
<dbReference type="AlphaFoldDB" id="A0A2R7Y8U8"/>
<dbReference type="EMBL" id="NBVN01000001">
    <property type="protein sequence ID" value="PUA33954.1"/>
    <property type="molecule type" value="Genomic_DNA"/>
</dbReference>
<accession>A0A2R7Y8U8</accession>
<reference evidence="2 3" key="1">
    <citation type="journal article" date="2018" name="Syst. Appl. Microbiol.">
        <title>A new symbiotic nanoarchaeote (Candidatus Nanoclepta minutus) and its host (Zestosphaera tikiterensis gen. nov., sp. nov.) from a New Zealand hot spring.</title>
        <authorList>
            <person name="St John E."/>
            <person name="Liu Y."/>
            <person name="Podar M."/>
            <person name="Stott M.B."/>
            <person name="Meneghin J."/>
            <person name="Chen Z."/>
            <person name="Lagutin K."/>
            <person name="Mitchell K."/>
            <person name="Reysenbach A.L."/>
        </authorList>
    </citation>
    <scope>NUCLEOTIDE SEQUENCE [LARGE SCALE GENOMIC DNA]</scope>
    <source>
        <strain evidence="2">NZ3</strain>
    </source>
</reference>
<organism evidence="2 3">
    <name type="scientific">Zestosphaera tikiterensis</name>
    <dbReference type="NCBI Taxonomy" id="1973259"/>
    <lineage>
        <taxon>Archaea</taxon>
        <taxon>Thermoproteota</taxon>
        <taxon>Thermoprotei</taxon>
        <taxon>Desulfurococcales</taxon>
        <taxon>Desulfurococcaceae</taxon>
        <taxon>Zestosphaera</taxon>
    </lineage>
</organism>
<evidence type="ECO:0000313" key="2">
    <source>
        <dbReference type="EMBL" id="PUA33954.1"/>
    </source>
</evidence>
<comment type="caution">
    <text evidence="2">The sequence shown here is derived from an EMBL/GenBank/DDBJ whole genome shotgun (WGS) entry which is preliminary data.</text>
</comment>
<sequence length="258" mass="27872">MLHLKMYVKSRTSFKSSVLALIFIALFTTASTIHTSYGYSQVDYYLNTDGSTTIHITLRDVNTGNISLMLEGTPIPETIVAQDIYGIPLTTELRGNTLIVESVGNASEIRVSYVTINSINVSEGIIKYVLNPPSLSNVYIPSNMALVNYTGKPDLSLIDSYVVLTYPQRGTYVVTVALIPQAVTEASLTTMTYTYVTSVTVKQSSNTQATLTSTTQASQSTFPTPSNTSGRGAALILGVIAVGIAIAAFILYLTLRRK</sequence>
<keyword evidence="1" id="KW-1133">Transmembrane helix</keyword>
<evidence type="ECO:0000256" key="1">
    <source>
        <dbReference type="SAM" id="Phobius"/>
    </source>
</evidence>
<proteinExistence type="predicted"/>
<keyword evidence="1" id="KW-0812">Transmembrane</keyword>
<evidence type="ECO:0000313" key="3">
    <source>
        <dbReference type="Proteomes" id="UP000244093"/>
    </source>
</evidence>